<evidence type="ECO:0000256" key="5">
    <source>
        <dbReference type="ARBA" id="ARBA00022801"/>
    </source>
</evidence>
<feature type="domain" description="Glycoside hydrolase 35 catalytic" evidence="9">
    <location>
        <begin position="39"/>
        <end position="340"/>
    </location>
</feature>
<dbReference type="GO" id="GO:0005975">
    <property type="term" value="P:carbohydrate metabolic process"/>
    <property type="evidence" value="ECO:0007669"/>
    <property type="project" value="InterPro"/>
</dbReference>
<accession>A0A5J4KUF4</accession>
<dbReference type="GO" id="GO:0004565">
    <property type="term" value="F:beta-galactosidase activity"/>
    <property type="evidence" value="ECO:0007669"/>
    <property type="project" value="UniProtKB-EC"/>
</dbReference>
<dbReference type="FunFam" id="3.20.20.80:FF:000006">
    <property type="entry name" value="Beta-galactosidase"/>
    <property type="match status" value="1"/>
</dbReference>
<dbReference type="RefSeq" id="WP_198925268.1">
    <property type="nucleotide sequence ID" value="NZ_BKZW01000001.1"/>
</dbReference>
<evidence type="ECO:0000256" key="3">
    <source>
        <dbReference type="ARBA" id="ARBA00012756"/>
    </source>
</evidence>
<evidence type="ECO:0000256" key="1">
    <source>
        <dbReference type="ARBA" id="ARBA00001412"/>
    </source>
</evidence>
<evidence type="ECO:0000313" key="12">
    <source>
        <dbReference type="Proteomes" id="UP000326912"/>
    </source>
</evidence>
<dbReference type="Proteomes" id="UP000326912">
    <property type="component" value="Unassembled WGS sequence"/>
</dbReference>
<dbReference type="EC" id="3.2.1.23" evidence="3 7"/>
<dbReference type="SUPFAM" id="SSF51445">
    <property type="entry name" value="(Trans)glycosidases"/>
    <property type="match status" value="1"/>
</dbReference>
<protein>
    <recommendedName>
        <fullName evidence="3 7">Beta-galactosidase</fullName>
        <ecNumber evidence="3 7">3.2.1.23</ecNumber>
    </recommendedName>
</protein>
<reference evidence="11 12" key="1">
    <citation type="submission" date="2019-10" db="EMBL/GenBank/DDBJ databases">
        <title>Dictyobacter vulcani sp. nov., within the class Ktedonobacteria, isolated from soil of volcanic Mt. Zao.</title>
        <authorList>
            <person name="Zheng Y."/>
            <person name="Wang C.M."/>
            <person name="Sakai Y."/>
            <person name="Abe K."/>
            <person name="Yokota A."/>
            <person name="Yabe S."/>
        </authorList>
    </citation>
    <scope>NUCLEOTIDE SEQUENCE [LARGE SCALE GENOMIC DNA]</scope>
    <source>
        <strain evidence="11 12">W12</strain>
    </source>
</reference>
<comment type="caution">
    <text evidence="11">The sequence shown here is derived from an EMBL/GenBank/DDBJ whole genome shotgun (WGS) entry which is preliminary data.</text>
</comment>
<evidence type="ECO:0000256" key="7">
    <source>
        <dbReference type="RuleBase" id="RU000675"/>
    </source>
</evidence>
<dbReference type="PANTHER" id="PTHR23421">
    <property type="entry name" value="BETA-GALACTOSIDASE RELATED"/>
    <property type="match status" value="1"/>
</dbReference>
<dbReference type="Gene3D" id="3.20.20.80">
    <property type="entry name" value="Glycosidases"/>
    <property type="match status" value="1"/>
</dbReference>
<dbReference type="SUPFAM" id="SSF49785">
    <property type="entry name" value="Galactose-binding domain-like"/>
    <property type="match status" value="1"/>
</dbReference>
<dbReference type="InterPro" id="IPR008979">
    <property type="entry name" value="Galactose-bd-like_sf"/>
</dbReference>
<dbReference type="PRINTS" id="PR00742">
    <property type="entry name" value="GLHYDRLASE35"/>
</dbReference>
<evidence type="ECO:0000259" key="9">
    <source>
        <dbReference type="Pfam" id="PF01301"/>
    </source>
</evidence>
<dbReference type="InterPro" id="IPR048913">
    <property type="entry name" value="BetaGal_gal-bd"/>
</dbReference>
<dbReference type="Pfam" id="PF01301">
    <property type="entry name" value="Glyco_hydro_35"/>
    <property type="match status" value="1"/>
</dbReference>
<keyword evidence="12" id="KW-1185">Reference proteome</keyword>
<evidence type="ECO:0000256" key="8">
    <source>
        <dbReference type="RuleBase" id="RU003679"/>
    </source>
</evidence>
<feature type="domain" description="Beta-galactosidase galactose-binding" evidence="10">
    <location>
        <begin position="622"/>
        <end position="699"/>
    </location>
</feature>
<sequence length="726" mass="82539">MFHQYTYTFPDHYFPDHYREGFCVFMEISSTVGYDSRAVLIHGQRTLLLSGAIHYARSTPAMWPELMRQSKEAGLNTIETYVFWNLHERERGVFDFSERLDLFRFCEVAEQYGLYVILRIGPYVCAEINYGGLPTWLRDVPDMAIRTYNQPFMREKERWVRFLVDYMRPLLAPNGGPIILAQLENEYENIANRYGADGQHYLRWVSELGQSLNLGIPLVMCEGATAGAIETMNGYYAHSMLEQHTFQHPDQPALWTENWTGWYDTYGYPHHIRTPQDVAYAVARFVAAGGTGVNYYMWHGGTNFGREAMYLQTTSYDFNAPLDEFGQPTTKLRHLAHLHQILTDYAELLLTNERAQPQSLGEMQVAYTYASEHYTLTFLCNDAPLPTNCTWNEEQVSLPAHSVLLLVNGRLAFNTSDIATTHVVQRDAQPLEQLISEVVWSAEPLPSAWPTALRSIVTADKPREQLALTHDNTDYCWYSITFSTLADEEGILSLIGFADVAHIFIDGQFYATTPTPLIENRGSFDGSAFTQSFSLSLAAGEHELTILSCAMGLIKGDWMINANMVQERKGLWGHARWNSTVLEGPWSMQPGLVGEQTAFFAAGGALVDWQLASVEAFEKPLRWWRLTFERPQTAGPYAVDLGSMQKGMAWLNGRCIGRYWLAAATGEHESWQKNIIFAQGTDDPTQRYYHLPYEWLQDKNTLVLFEELGGDPTSVSICTVPETEIN</sequence>
<dbReference type="PROSITE" id="PS01182">
    <property type="entry name" value="GLYCOSYL_HYDROL_F35"/>
    <property type="match status" value="1"/>
</dbReference>
<comment type="catalytic activity">
    <reaction evidence="1 7">
        <text>Hydrolysis of terminal non-reducing beta-D-galactose residues in beta-D-galactosides.</text>
        <dbReference type="EC" id="3.2.1.23"/>
    </reaction>
</comment>
<keyword evidence="5 7" id="KW-0378">Hydrolase</keyword>
<dbReference type="InterPro" id="IPR001944">
    <property type="entry name" value="Glycoside_Hdrlase_35"/>
</dbReference>
<dbReference type="Gene3D" id="2.60.120.260">
    <property type="entry name" value="Galactose-binding domain-like"/>
    <property type="match status" value="2"/>
</dbReference>
<dbReference type="InterPro" id="IPR017853">
    <property type="entry name" value="GH"/>
</dbReference>
<dbReference type="Pfam" id="PF21467">
    <property type="entry name" value="BetaGal_gal-bd"/>
    <property type="match status" value="1"/>
</dbReference>
<dbReference type="EMBL" id="BKZW01000001">
    <property type="protein sequence ID" value="GER88846.1"/>
    <property type="molecule type" value="Genomic_DNA"/>
</dbReference>
<dbReference type="AlphaFoldDB" id="A0A5J4KUF4"/>
<evidence type="ECO:0000313" key="11">
    <source>
        <dbReference type="EMBL" id="GER88846.1"/>
    </source>
</evidence>
<dbReference type="InterPro" id="IPR019801">
    <property type="entry name" value="Glyco_hydro_35_CS"/>
</dbReference>
<evidence type="ECO:0000256" key="4">
    <source>
        <dbReference type="ARBA" id="ARBA00022729"/>
    </source>
</evidence>
<comment type="similarity">
    <text evidence="2 8">Belongs to the glycosyl hydrolase 35 family.</text>
</comment>
<dbReference type="InterPro" id="IPR031330">
    <property type="entry name" value="Gly_Hdrlase_35_cat"/>
</dbReference>
<proteinExistence type="inferred from homology"/>
<keyword evidence="6 7" id="KW-0326">Glycosidase</keyword>
<organism evidence="11 12">
    <name type="scientific">Dictyobacter vulcani</name>
    <dbReference type="NCBI Taxonomy" id="2607529"/>
    <lineage>
        <taxon>Bacteria</taxon>
        <taxon>Bacillati</taxon>
        <taxon>Chloroflexota</taxon>
        <taxon>Ktedonobacteria</taxon>
        <taxon>Ktedonobacterales</taxon>
        <taxon>Dictyobacteraceae</taxon>
        <taxon>Dictyobacter</taxon>
    </lineage>
</organism>
<evidence type="ECO:0000256" key="6">
    <source>
        <dbReference type="ARBA" id="ARBA00023295"/>
    </source>
</evidence>
<evidence type="ECO:0000256" key="2">
    <source>
        <dbReference type="ARBA" id="ARBA00009809"/>
    </source>
</evidence>
<keyword evidence="4" id="KW-0732">Signal</keyword>
<gene>
    <name evidence="11" type="ORF">KDW_30080</name>
</gene>
<name>A0A5J4KUF4_9CHLR</name>
<evidence type="ECO:0000259" key="10">
    <source>
        <dbReference type="Pfam" id="PF21467"/>
    </source>
</evidence>